<organism evidence="2 3">
    <name type="scientific">Chryseobacterium culicis</name>
    <dbReference type="NCBI Taxonomy" id="680127"/>
    <lineage>
        <taxon>Bacteria</taxon>
        <taxon>Pseudomonadati</taxon>
        <taxon>Bacteroidota</taxon>
        <taxon>Flavobacteriia</taxon>
        <taxon>Flavobacteriales</taxon>
        <taxon>Weeksellaceae</taxon>
        <taxon>Chryseobacterium group</taxon>
        <taxon>Chryseobacterium</taxon>
    </lineage>
</organism>
<protein>
    <recommendedName>
        <fullName evidence="4">YD repeat-containing protein</fullName>
    </recommendedName>
</protein>
<feature type="chain" id="PRO_5011616508" description="YD repeat-containing protein" evidence="1">
    <location>
        <begin position="22"/>
        <end position="980"/>
    </location>
</feature>
<evidence type="ECO:0000256" key="1">
    <source>
        <dbReference type="SAM" id="SignalP"/>
    </source>
</evidence>
<gene>
    <name evidence="2" type="ORF">SAMN05421593_1446</name>
</gene>
<sequence length="980" mass="111495">MKKIKHKILWGLTLLAPFYNAQTIPNLTVPQVPIVKSSQTYDMERFGNIPVSLNTGNLSYDVNLFNYGNIYNENGFNIDLKYQGTGFMPSKQSNYVGLDWSLLFGGSISREVRGVADDLASDWPLSPANNLLGYLEGVKNCQKLNEDIYDQNYSMLSMGNGGKGIKCGGNSYELEPDKFNFNFMGINGYFFIGNSGQPIIVSEIPNLKIDISALESKQYKYPLHSDRCITKPTIVTITDGQGIKYYFGGEYDNLEVSYDLSPTPKDAPYTITSWNLYKIEYPNSKVLEIKYLPSNKQFGEGGFCTEGTGSIAGSVQEPFLLMFDHHHIYKYHFNKTNYNYNTSSGNLLFDGTIYWGNGTSTTDEATKSFAATKKSIPSSILLDGKEIVKFSFERYDAYSTITIPSLKLKNISFYNYGGVKIKEIELNYYRHKNYFFLEKIKLFRKAQQSQDFLQEYSFDYYRKDDLPVENIGTIDYWGYWNNKPKPRPVPDFTVNKNTGDFTFMNGSWDATPELCSVSLLKSVIYPTKGKSEFIYEPQKYSEKLDRNYNSQFKNVLIQSDGIVGGGRIAKIINYSNDGALTGTKEYKYISNYSPTGLNSKSSGILSNYYRNYIYIKSQNGYSTTENLEVYSDNLIETTMNSSPVLYSEVTEIENNKGYTKYYFTDLKTHPDSQIFKEVDNDVEPGMTFSPANIGNINLPYRSNNYKRSKLYKQEFYDQSFVKIKTSTTEFDDVTETRPGNYTVQVTDRFRTKYFFKQFGGQFSPKKIELEDILNGSSIKTTTEISYKAGYFCNPIRKKIIDPSGDVFETKYQYLDDIIHGAPNNPGNFVPPYAFIVNLFSKNISGVPLVISNYKNNTFLNRTQTLFEFNNANDMYSILPKKVLYYSEEKNIAQHPTISLPDTNYGSVEVTYDKYDTKGNLQQYTTKDGISTVIIWGYNQTQPIAKIEGAKLTDIQQSLIDSIVSASNTDASALANNDETS</sequence>
<accession>A0A1H6H993</accession>
<keyword evidence="1" id="KW-0732">Signal</keyword>
<dbReference type="EMBL" id="FNWQ01000001">
    <property type="protein sequence ID" value="SEH30678.1"/>
    <property type="molecule type" value="Genomic_DNA"/>
</dbReference>
<feature type="non-terminal residue" evidence="2">
    <location>
        <position position="980"/>
    </location>
</feature>
<name>A0A1H6H993_CHRCI</name>
<dbReference type="STRING" id="680127.SAMN05421593_1446"/>
<dbReference type="OrthoDB" id="9814627at2"/>
<evidence type="ECO:0000313" key="2">
    <source>
        <dbReference type="EMBL" id="SEH30678.1"/>
    </source>
</evidence>
<evidence type="ECO:0000313" key="3">
    <source>
        <dbReference type="Proteomes" id="UP000198561"/>
    </source>
</evidence>
<dbReference type="AlphaFoldDB" id="A0A1H6H993"/>
<feature type="signal peptide" evidence="1">
    <location>
        <begin position="1"/>
        <end position="21"/>
    </location>
</feature>
<evidence type="ECO:0008006" key="4">
    <source>
        <dbReference type="Google" id="ProtNLM"/>
    </source>
</evidence>
<proteinExistence type="predicted"/>
<dbReference type="RefSeq" id="WP_089690584.1">
    <property type="nucleotide sequence ID" value="NZ_FNWQ01000001.1"/>
</dbReference>
<dbReference type="Proteomes" id="UP000198561">
    <property type="component" value="Unassembled WGS sequence"/>
</dbReference>
<reference evidence="2 3" key="1">
    <citation type="submission" date="2016-10" db="EMBL/GenBank/DDBJ databases">
        <authorList>
            <person name="de Groot N.N."/>
        </authorList>
    </citation>
    <scope>NUCLEOTIDE SEQUENCE [LARGE SCALE GENOMIC DNA]</scope>
    <source>
        <strain evidence="2 3">DSM 23031</strain>
    </source>
</reference>